<dbReference type="GO" id="GO:0046579">
    <property type="term" value="P:positive regulation of Ras protein signal transduction"/>
    <property type="evidence" value="ECO:0007669"/>
    <property type="project" value="TreeGrafter"/>
</dbReference>
<evidence type="ECO:0000313" key="3">
    <source>
        <dbReference type="Proteomes" id="UP000499080"/>
    </source>
</evidence>
<dbReference type="EMBL" id="BGPR01103305">
    <property type="protein sequence ID" value="GBM65943.1"/>
    <property type="molecule type" value="Genomic_DNA"/>
</dbReference>
<dbReference type="OrthoDB" id="10261701at2759"/>
<sequence length="95" mass="10970">QGVLTCRDVGCYWLSIPRVGEFMKTFLYGRRAILQHVRRTKYKEILQNELEQRKLPKKALLGVLYHIYDIIGSDAVAPVETSSGIVLRLQPELIR</sequence>
<dbReference type="PANTHER" id="PTHR15243:SF0">
    <property type="entry name" value="SERINE_THREONINE-PROTEIN KINASE 19"/>
    <property type="match status" value="1"/>
</dbReference>
<name>A0A4Y2HLK0_ARAVE</name>
<keyword evidence="3" id="KW-1185">Reference proteome</keyword>
<proteinExistence type="inferred from homology"/>
<dbReference type="GO" id="GO:0016301">
    <property type="term" value="F:kinase activity"/>
    <property type="evidence" value="ECO:0007669"/>
    <property type="project" value="UniProtKB-KW"/>
</dbReference>
<accession>A0A4Y2HLK0</accession>
<evidence type="ECO:0000313" key="2">
    <source>
        <dbReference type="EMBL" id="GBM65943.1"/>
    </source>
</evidence>
<dbReference type="Pfam" id="PF10494">
    <property type="entry name" value="Stk19"/>
    <property type="match status" value="1"/>
</dbReference>
<evidence type="ECO:0000256" key="1">
    <source>
        <dbReference type="ARBA" id="ARBA00093458"/>
    </source>
</evidence>
<comment type="similarity">
    <text evidence="1">Belongs to the STK19 family.</text>
</comment>
<protein>
    <submittedName>
        <fullName evidence="2">Serine/threonine-protein kinase 19</fullName>
    </submittedName>
</protein>
<dbReference type="AlphaFoldDB" id="A0A4Y2HLK0"/>
<organism evidence="2 3">
    <name type="scientific">Araneus ventricosus</name>
    <name type="common">Orbweaver spider</name>
    <name type="synonym">Epeira ventricosa</name>
    <dbReference type="NCBI Taxonomy" id="182803"/>
    <lineage>
        <taxon>Eukaryota</taxon>
        <taxon>Metazoa</taxon>
        <taxon>Ecdysozoa</taxon>
        <taxon>Arthropoda</taxon>
        <taxon>Chelicerata</taxon>
        <taxon>Arachnida</taxon>
        <taxon>Araneae</taxon>
        <taxon>Araneomorphae</taxon>
        <taxon>Entelegynae</taxon>
        <taxon>Araneoidea</taxon>
        <taxon>Araneidae</taxon>
        <taxon>Araneus</taxon>
    </lineage>
</organism>
<comment type="caution">
    <text evidence="2">The sequence shown here is derived from an EMBL/GenBank/DDBJ whole genome shotgun (WGS) entry which is preliminary data.</text>
</comment>
<keyword evidence="2" id="KW-0808">Transferase</keyword>
<dbReference type="PANTHER" id="PTHR15243">
    <property type="entry name" value="SERINE/THREONINE-PROTEIN KINASE 19"/>
    <property type="match status" value="1"/>
</dbReference>
<keyword evidence="2" id="KW-0418">Kinase</keyword>
<dbReference type="InterPro" id="IPR018865">
    <property type="entry name" value="STK19-like"/>
</dbReference>
<reference evidence="2 3" key="1">
    <citation type="journal article" date="2019" name="Sci. Rep.">
        <title>Orb-weaving spider Araneus ventricosus genome elucidates the spidroin gene catalogue.</title>
        <authorList>
            <person name="Kono N."/>
            <person name="Nakamura H."/>
            <person name="Ohtoshi R."/>
            <person name="Moran D.A.P."/>
            <person name="Shinohara A."/>
            <person name="Yoshida Y."/>
            <person name="Fujiwara M."/>
            <person name="Mori M."/>
            <person name="Tomita M."/>
            <person name="Arakawa K."/>
        </authorList>
    </citation>
    <scope>NUCLEOTIDE SEQUENCE [LARGE SCALE GENOMIC DNA]</scope>
</reference>
<gene>
    <name evidence="2" type="primary">Stk19</name>
    <name evidence="2" type="ORF">AVEN_223328_1</name>
</gene>
<dbReference type="Proteomes" id="UP000499080">
    <property type="component" value="Unassembled WGS sequence"/>
</dbReference>
<feature type="non-terminal residue" evidence="2">
    <location>
        <position position="1"/>
    </location>
</feature>